<accession>A0A5N7DJ62</accession>
<dbReference type="InterPro" id="IPR021109">
    <property type="entry name" value="Peptidase_aspartic_dom_sf"/>
</dbReference>
<feature type="region of interest" description="Disordered" evidence="1">
    <location>
        <begin position="503"/>
        <end position="526"/>
    </location>
</feature>
<dbReference type="EMBL" id="ML736759">
    <property type="protein sequence ID" value="KAE8405578.1"/>
    <property type="molecule type" value="Genomic_DNA"/>
</dbReference>
<keyword evidence="2" id="KW-0812">Transmembrane</keyword>
<evidence type="ECO:0000259" key="4">
    <source>
        <dbReference type="PROSITE" id="PS51767"/>
    </source>
</evidence>
<keyword evidence="2" id="KW-0472">Membrane</keyword>
<dbReference type="GeneID" id="43669271"/>
<dbReference type="SUPFAM" id="SSF50630">
    <property type="entry name" value="Acid proteases"/>
    <property type="match status" value="1"/>
</dbReference>
<dbReference type="InterPro" id="IPR033121">
    <property type="entry name" value="PEPTIDASE_A1"/>
</dbReference>
<dbReference type="Gene3D" id="2.40.70.10">
    <property type="entry name" value="Acid Proteases"/>
    <property type="match status" value="1"/>
</dbReference>
<evidence type="ECO:0000313" key="5">
    <source>
        <dbReference type="EMBL" id="KAE8405578.1"/>
    </source>
</evidence>
<dbReference type="PROSITE" id="PS51767">
    <property type="entry name" value="PEPTIDASE_A1"/>
    <property type="match status" value="1"/>
</dbReference>
<evidence type="ECO:0000256" key="1">
    <source>
        <dbReference type="SAM" id="MobiDB-lite"/>
    </source>
</evidence>
<protein>
    <submittedName>
        <fullName evidence="5">Aspartic peptidase domain-containing protein</fullName>
    </submittedName>
</protein>
<dbReference type="OrthoDB" id="4074350at2759"/>
<proteinExistence type="predicted"/>
<dbReference type="AlphaFoldDB" id="A0A5N7DJ62"/>
<evidence type="ECO:0000256" key="3">
    <source>
        <dbReference type="SAM" id="SignalP"/>
    </source>
</evidence>
<feature type="signal peptide" evidence="3">
    <location>
        <begin position="1"/>
        <end position="20"/>
    </location>
</feature>
<feature type="chain" id="PRO_5025063482" evidence="3">
    <location>
        <begin position="21"/>
        <end position="526"/>
    </location>
</feature>
<organism evidence="5 6">
    <name type="scientific">Aspergillus pseudonomiae</name>
    <dbReference type="NCBI Taxonomy" id="1506151"/>
    <lineage>
        <taxon>Eukaryota</taxon>
        <taxon>Fungi</taxon>
        <taxon>Dikarya</taxon>
        <taxon>Ascomycota</taxon>
        <taxon>Pezizomycotina</taxon>
        <taxon>Eurotiomycetes</taxon>
        <taxon>Eurotiomycetidae</taxon>
        <taxon>Eurotiales</taxon>
        <taxon>Aspergillaceae</taxon>
        <taxon>Aspergillus</taxon>
        <taxon>Aspergillus subgen. Circumdati</taxon>
    </lineage>
</organism>
<gene>
    <name evidence="5" type="ORF">BDV37DRAFT_270572</name>
</gene>
<name>A0A5N7DJ62_9EURO</name>
<keyword evidence="3" id="KW-0732">Signal</keyword>
<reference evidence="5 6" key="1">
    <citation type="submission" date="2019-04" db="EMBL/GenBank/DDBJ databases">
        <authorList>
            <consortium name="DOE Joint Genome Institute"/>
            <person name="Mondo S."/>
            <person name="Kjaerbolling I."/>
            <person name="Vesth T."/>
            <person name="Frisvad J.C."/>
            <person name="Nybo J.L."/>
            <person name="Theobald S."/>
            <person name="Kildgaard S."/>
            <person name="Isbrandt T."/>
            <person name="Kuo A."/>
            <person name="Sato A."/>
            <person name="Lyhne E.K."/>
            <person name="Kogle M.E."/>
            <person name="Wiebenga A."/>
            <person name="Kun R.S."/>
            <person name="Lubbers R.J."/>
            <person name="Makela M.R."/>
            <person name="Barry K."/>
            <person name="Chovatia M."/>
            <person name="Clum A."/>
            <person name="Daum C."/>
            <person name="Haridas S."/>
            <person name="He G."/>
            <person name="LaButti K."/>
            <person name="Lipzen A."/>
            <person name="Riley R."/>
            <person name="Salamov A."/>
            <person name="Simmons B.A."/>
            <person name="Magnuson J.K."/>
            <person name="Henrissat B."/>
            <person name="Mortensen U.H."/>
            <person name="Larsen T.O."/>
            <person name="Devries R.P."/>
            <person name="Grigoriev I.V."/>
            <person name="Machida M."/>
            <person name="Baker S.E."/>
            <person name="Andersen M.R."/>
            <person name="Cantor M.N."/>
            <person name="Hua S.X."/>
        </authorList>
    </citation>
    <scope>NUCLEOTIDE SEQUENCE [LARGE SCALE GENOMIC DNA]</scope>
    <source>
        <strain evidence="5 6">CBS 119388</strain>
    </source>
</reference>
<feature type="transmembrane region" description="Helical" evidence="2">
    <location>
        <begin position="471"/>
        <end position="492"/>
    </location>
</feature>
<feature type="domain" description="Peptidase A1" evidence="4">
    <location>
        <begin position="40"/>
        <end position="401"/>
    </location>
</feature>
<sequence length="526" mass="56516">MKHHIAHLFLLLLSSPGCIAAGPLPIPWSDKSYGPDGPWHAVTIALGSPQQAIDLYPGGSWGSGILLSTICRNASLSSICYADRAGGLFNSDLSSSWDNTSIQLSLMNTDRTIQPMGVANEVPLYGKVVRAFDELNIADFSIPDVTLNAFSDVYQVYPGGKAYQVEMGQSFTGNRTIETTFTPSYLYEYGAIPSYSYGMHIGSVPLGIPGSLVLGGYDQNRVLGDVSAQPYSSGNLPIDLLDVKIGVISGGSPWTYTDKTGLLGHGNASINYGVTVFASGADPYIYLPHSTCEAIAAELPVTHHPDYGLYFWNTEDKRYSEIVSAPTYLGFTFSKNSLNNANITINIPFSLLNLTLDAPLVDKPTPYFPCMGTNGNYVLGRAFMQAAFVGVNWGPHQGSWFLAQAPGPNIPGTTTVTTINPSDNTVKSSSSDWESSWKGVWKELPATSAANTSTPTPSEDSCGLSTGAKTGITIAVAVAAAVVAVFAMWRWLRGRRQPMLAAVPKQERNQEQLVPDLNPRNTLTPY</sequence>
<keyword evidence="6" id="KW-1185">Reference proteome</keyword>
<dbReference type="RefSeq" id="XP_031942897.1">
    <property type="nucleotide sequence ID" value="XM_032084580.1"/>
</dbReference>
<keyword evidence="2" id="KW-1133">Transmembrane helix</keyword>
<evidence type="ECO:0000256" key="2">
    <source>
        <dbReference type="SAM" id="Phobius"/>
    </source>
</evidence>
<evidence type="ECO:0000313" key="6">
    <source>
        <dbReference type="Proteomes" id="UP000325579"/>
    </source>
</evidence>
<dbReference type="Proteomes" id="UP000325579">
    <property type="component" value="Unassembled WGS sequence"/>
</dbReference>